<dbReference type="Proteomes" id="UP001583280">
    <property type="component" value="Unassembled WGS sequence"/>
</dbReference>
<dbReference type="InterPro" id="IPR020845">
    <property type="entry name" value="AMP-binding_CS"/>
</dbReference>
<evidence type="ECO:0000256" key="2">
    <source>
        <dbReference type="ARBA" id="ARBA00022840"/>
    </source>
</evidence>
<dbReference type="EC" id="6.2.1.3" evidence="4"/>
<dbReference type="PROSITE" id="PS00455">
    <property type="entry name" value="AMP_BINDING"/>
    <property type="match status" value="1"/>
</dbReference>
<keyword evidence="2" id="KW-0067">ATP-binding</keyword>
<protein>
    <submittedName>
        <fullName evidence="4">Medium-chain fatty acid-CoA ligase faa2</fullName>
        <ecNumber evidence="4">6.2.1.3</ecNumber>
    </submittedName>
</protein>
<sequence>MSNGPQTTMISRSQMIALRKDLALTPPPGQPHGVAIPGSQRENRTAVYRHWRLRETGMLETYDADIRTTHDLFEDVARRQASMSCLGNRPWNCDTRSWENSYAWLTFAEVAERRKNLGAGIVEVMQAAGVEPNSIYGVGLWSQNRVEWQISELAIVSQSLFSVSLYETLGPETTEYIINHAELPVLMCSLPHVPALLSLATRIPTLKTIISLDPLDAGEQTDMTMLSVLNNIAASHGIKIYDMRDVEAIGAQSGRPMRPPGPDDLITINYTSGTTGTPKGVVLTHRNAVSAITGARASDHVKPGDTHISYLPLAHIYGRMVDTTALASGAKIGYFHGDVTALVDDMKLLKPSGFMSVPRLFNRFNSALRTATIEAPGVKGALSRKVIETKKANMKLANGKASNKHFLFDRIWTPKVTAALGLGRCSFMVSGSAQLDPNVQIFLRAALGNRFVQGYGLTESYAVATVQMSNDFTTGNIGAPTSCVEICLESVPGMEYLVSDKPNPRGELLLRGPCIFSGYHKNPEETAKSIDADGWFHTGDIAEVDSLGRFKIVDRKKNVLKLAQGEYISPERIENVYMGSTNLIVSAFVHGDPVQSSLVGIFGVDPVTFAPFASKHLQRHISPTDLPALRVALHEPVVRREMLKIVDHIGRKAKFNSFERVRSCHLALDPFTIDNDLLTPTLKLKRPQAAKAFQNEIAVMYEEINSTPEKPRL</sequence>
<dbReference type="InterPro" id="IPR042099">
    <property type="entry name" value="ANL_N_sf"/>
</dbReference>
<proteinExistence type="predicted"/>
<keyword evidence="1" id="KW-0547">Nucleotide-binding</keyword>
<dbReference type="GO" id="GO:0004467">
    <property type="term" value="F:long-chain fatty acid-CoA ligase activity"/>
    <property type="evidence" value="ECO:0007669"/>
    <property type="project" value="UniProtKB-EC"/>
</dbReference>
<dbReference type="PANTHER" id="PTHR43272:SF33">
    <property type="entry name" value="AMP-BINDING DOMAIN-CONTAINING PROTEIN-RELATED"/>
    <property type="match status" value="1"/>
</dbReference>
<reference evidence="4 5" key="1">
    <citation type="journal article" date="2024" name="IMA Fungus">
        <title>IMA Genome - F19 : A genome assembly and annotation guide to empower mycologists, including annotated draft genome sequences of Ceratocystis pirilliformis, Diaporthe australafricana, Fusarium ophioides, Paecilomyces lecythidis, and Sporothrix stenoceras.</title>
        <authorList>
            <person name="Aylward J."/>
            <person name="Wilson A.M."/>
            <person name="Visagie C.M."/>
            <person name="Spraker J."/>
            <person name="Barnes I."/>
            <person name="Buitendag C."/>
            <person name="Ceriani C."/>
            <person name="Del Mar Angel L."/>
            <person name="du Plessis D."/>
            <person name="Fuchs T."/>
            <person name="Gasser K."/>
            <person name="Kramer D."/>
            <person name="Li W."/>
            <person name="Munsamy K."/>
            <person name="Piso A."/>
            <person name="Price J.L."/>
            <person name="Sonnekus B."/>
            <person name="Thomas C."/>
            <person name="van der Nest A."/>
            <person name="van Dijk A."/>
            <person name="van Heerden A."/>
            <person name="van Vuuren N."/>
            <person name="Yilmaz N."/>
            <person name="Duong T.A."/>
            <person name="van der Merwe N.A."/>
            <person name="Wingfield M.J."/>
            <person name="Wingfield B.D."/>
        </authorList>
    </citation>
    <scope>NUCLEOTIDE SEQUENCE [LARGE SCALE GENOMIC DNA]</scope>
    <source>
        <strain evidence="4 5">CMW 12675</strain>
    </source>
</reference>
<evidence type="ECO:0000256" key="1">
    <source>
        <dbReference type="ARBA" id="ARBA00022741"/>
    </source>
</evidence>
<accession>A0ABR3Z3R0</accession>
<keyword evidence="4" id="KW-0436">Ligase</keyword>
<dbReference type="InterPro" id="IPR000873">
    <property type="entry name" value="AMP-dep_synth/lig_dom"/>
</dbReference>
<evidence type="ECO:0000313" key="4">
    <source>
        <dbReference type="EMBL" id="KAL1894832.1"/>
    </source>
</evidence>
<feature type="domain" description="AMP-dependent synthetase/ligase" evidence="3">
    <location>
        <begin position="100"/>
        <end position="520"/>
    </location>
</feature>
<keyword evidence="5" id="KW-1185">Reference proteome</keyword>
<dbReference type="Pfam" id="PF00501">
    <property type="entry name" value="AMP-binding"/>
    <property type="match status" value="1"/>
</dbReference>
<evidence type="ECO:0000259" key="3">
    <source>
        <dbReference type="Pfam" id="PF00501"/>
    </source>
</evidence>
<organism evidence="4 5">
    <name type="scientific">Ceratocystis pirilliformis</name>
    <dbReference type="NCBI Taxonomy" id="259994"/>
    <lineage>
        <taxon>Eukaryota</taxon>
        <taxon>Fungi</taxon>
        <taxon>Dikarya</taxon>
        <taxon>Ascomycota</taxon>
        <taxon>Pezizomycotina</taxon>
        <taxon>Sordariomycetes</taxon>
        <taxon>Hypocreomycetidae</taxon>
        <taxon>Microascales</taxon>
        <taxon>Ceratocystidaceae</taxon>
        <taxon>Ceratocystis</taxon>
    </lineage>
</organism>
<comment type="caution">
    <text evidence="4">The sequence shown here is derived from an EMBL/GenBank/DDBJ whole genome shotgun (WGS) entry which is preliminary data.</text>
</comment>
<dbReference type="EMBL" id="JAWDJO010000083">
    <property type="protein sequence ID" value="KAL1894832.1"/>
    <property type="molecule type" value="Genomic_DNA"/>
</dbReference>
<evidence type="ECO:0000313" key="5">
    <source>
        <dbReference type="Proteomes" id="UP001583280"/>
    </source>
</evidence>
<dbReference type="PANTHER" id="PTHR43272">
    <property type="entry name" value="LONG-CHAIN-FATTY-ACID--COA LIGASE"/>
    <property type="match status" value="1"/>
</dbReference>
<dbReference type="Gene3D" id="3.40.50.12780">
    <property type="entry name" value="N-terminal domain of ligase-like"/>
    <property type="match status" value="1"/>
</dbReference>
<dbReference type="SUPFAM" id="SSF56801">
    <property type="entry name" value="Acetyl-CoA synthetase-like"/>
    <property type="match status" value="1"/>
</dbReference>
<name>A0ABR3Z3R0_9PEZI</name>
<gene>
    <name evidence="4" type="primary">FAA2</name>
    <name evidence="4" type="ORF">Cpir12675_003477</name>
</gene>